<dbReference type="Gene3D" id="2.60.260.20">
    <property type="entry name" value="Urease metallochaperone UreE, N-terminal domain"/>
    <property type="match status" value="2"/>
</dbReference>
<dbReference type="RefSeq" id="XP_002177910.1">
    <property type="nucleotide sequence ID" value="XM_002177874.1"/>
</dbReference>
<dbReference type="HOGENOM" id="CLU_017633_10_2_1"/>
<dbReference type="SUPFAM" id="SSF49493">
    <property type="entry name" value="HSP40/DnaJ peptide-binding domain"/>
    <property type="match status" value="2"/>
</dbReference>
<dbReference type="STRING" id="556484.B7FS35"/>
<proteinExistence type="predicted"/>
<dbReference type="Proteomes" id="UP000000759">
    <property type="component" value="Chromosome 2"/>
</dbReference>
<dbReference type="GeneID" id="7197419"/>
<dbReference type="InterPro" id="IPR036869">
    <property type="entry name" value="J_dom_sf"/>
</dbReference>
<dbReference type="GO" id="GO:0006457">
    <property type="term" value="P:protein folding"/>
    <property type="evidence" value="ECO:0007669"/>
    <property type="project" value="InterPro"/>
</dbReference>
<dbReference type="AlphaFoldDB" id="B7FS35"/>
<sequence length="353" mass="40816">MNGHFLRSQRWLRLFQLYSLLAVTQSVDYYRLLGVSRRASPQEIKKAYRQKSLEHHPDKNKDENAAGVFAEINRAYEVLADDELKNIYDRSGAQGVTDFEQRNRNNNHGVDEDYFYSEQPRPKTETVSFPLSVTLEQMYSGDSFDIQYNRQTLCVDWEMCIKRDNSCHSNGMRMRIQRFGPSFQQQIKSRDDRCIAPGKRWVDQCSHCSSMTSKKGKMLKIEIPPGARKGQRLTFAGMADERAEHDTGDLVFILEQQPHEVFRRDHDDLHLTVQVPLVDALTNFSTTLNTVDGQPFNIHKDGVIDTGDVLKVPGMGMPNRSRPRQKGDLHVKFDVVFPEELSLRQKEMIRQAF</sequence>
<dbReference type="InParanoid" id="B7FS35"/>
<organism evidence="2 3">
    <name type="scientific">Phaeodactylum tricornutum (strain CCAP 1055/1)</name>
    <dbReference type="NCBI Taxonomy" id="556484"/>
    <lineage>
        <taxon>Eukaryota</taxon>
        <taxon>Sar</taxon>
        <taxon>Stramenopiles</taxon>
        <taxon>Ochrophyta</taxon>
        <taxon>Bacillariophyta</taxon>
        <taxon>Bacillariophyceae</taxon>
        <taxon>Bacillariophycidae</taxon>
        <taxon>Naviculales</taxon>
        <taxon>Phaeodactylaceae</taxon>
        <taxon>Phaeodactylum</taxon>
    </lineage>
</organism>
<dbReference type="PANTHER" id="PTHR43888">
    <property type="entry name" value="DNAJ-LIKE-2, ISOFORM A-RELATED"/>
    <property type="match status" value="1"/>
</dbReference>
<dbReference type="PRINTS" id="PR00625">
    <property type="entry name" value="JDOMAIN"/>
</dbReference>
<dbReference type="OrthoDB" id="550424at2759"/>
<dbReference type="Gene3D" id="2.10.230.10">
    <property type="entry name" value="Heat shock protein DnaJ, cysteine-rich domain"/>
    <property type="match status" value="1"/>
</dbReference>
<dbReference type="SMART" id="SM00271">
    <property type="entry name" value="DnaJ"/>
    <property type="match status" value="1"/>
</dbReference>
<dbReference type="GO" id="GO:0051082">
    <property type="term" value="F:unfolded protein binding"/>
    <property type="evidence" value="ECO:0007669"/>
    <property type="project" value="InterPro"/>
</dbReference>
<dbReference type="KEGG" id="pti:PHATRDRAFT_18096"/>
<dbReference type="GO" id="GO:0030544">
    <property type="term" value="F:Hsp70 protein binding"/>
    <property type="evidence" value="ECO:0007669"/>
    <property type="project" value="InterPro"/>
</dbReference>
<keyword evidence="3" id="KW-1185">Reference proteome</keyword>
<dbReference type="CDD" id="cd10747">
    <property type="entry name" value="DnaJ_C"/>
    <property type="match status" value="1"/>
</dbReference>
<protein>
    <recommendedName>
        <fullName evidence="1">J domain-containing protein</fullName>
    </recommendedName>
</protein>
<gene>
    <name evidence="2" type="ORF">PHATRDRAFT_18096</name>
</gene>
<dbReference type="Gene3D" id="1.10.287.110">
    <property type="entry name" value="DnaJ domain"/>
    <property type="match status" value="1"/>
</dbReference>
<dbReference type="InterPro" id="IPR018253">
    <property type="entry name" value="DnaJ_domain_CS"/>
</dbReference>
<dbReference type="InterPro" id="IPR002939">
    <property type="entry name" value="DnaJ_C"/>
</dbReference>
<dbReference type="SUPFAM" id="SSF46565">
    <property type="entry name" value="Chaperone J-domain"/>
    <property type="match status" value="1"/>
</dbReference>
<evidence type="ECO:0000313" key="3">
    <source>
        <dbReference type="Proteomes" id="UP000000759"/>
    </source>
</evidence>
<dbReference type="FunFam" id="2.60.260.20:FF:000013">
    <property type="entry name" value="DnaJ subfamily B member 11"/>
    <property type="match status" value="1"/>
</dbReference>
<dbReference type="eggNOG" id="KOG0712">
    <property type="taxonomic scope" value="Eukaryota"/>
</dbReference>
<evidence type="ECO:0000259" key="1">
    <source>
        <dbReference type="PROSITE" id="PS50076"/>
    </source>
</evidence>
<dbReference type="EMBL" id="CM000606">
    <property type="protein sequence ID" value="EEC50724.1"/>
    <property type="molecule type" value="Genomic_DNA"/>
</dbReference>
<reference evidence="3" key="2">
    <citation type="submission" date="2008-08" db="EMBL/GenBank/DDBJ databases">
        <authorList>
            <consortium name="Diatom Consortium"/>
            <person name="Grigoriev I."/>
            <person name="Grimwood J."/>
            <person name="Kuo A."/>
            <person name="Otillar R.P."/>
            <person name="Salamov A."/>
            <person name="Detter J.C."/>
            <person name="Lindquist E."/>
            <person name="Shapiro H."/>
            <person name="Lucas S."/>
            <person name="Glavina del Rio T."/>
            <person name="Pitluck S."/>
            <person name="Rokhsar D."/>
            <person name="Bowler C."/>
        </authorList>
    </citation>
    <scope>GENOME REANNOTATION</scope>
    <source>
        <strain evidence="3">CCAP 1055/1</strain>
    </source>
</reference>
<feature type="non-terminal residue" evidence="2">
    <location>
        <position position="353"/>
    </location>
</feature>
<name>B7FS35_PHATC</name>
<dbReference type="InterPro" id="IPR001623">
    <property type="entry name" value="DnaJ_domain"/>
</dbReference>
<dbReference type="FunCoup" id="B7FS35">
    <property type="interactions" value="11"/>
</dbReference>
<feature type="domain" description="J" evidence="1">
    <location>
        <begin position="28"/>
        <end position="92"/>
    </location>
</feature>
<dbReference type="PROSITE" id="PS00636">
    <property type="entry name" value="DNAJ_1"/>
    <property type="match status" value="1"/>
</dbReference>
<dbReference type="PaxDb" id="2850-Phatr18096"/>
<accession>B7FS35</accession>
<dbReference type="InterPro" id="IPR044713">
    <property type="entry name" value="DNJA1/2-like"/>
</dbReference>
<dbReference type="Pfam" id="PF00226">
    <property type="entry name" value="DnaJ"/>
    <property type="match status" value="1"/>
</dbReference>
<dbReference type="CDD" id="cd06257">
    <property type="entry name" value="DnaJ"/>
    <property type="match status" value="1"/>
</dbReference>
<dbReference type="Pfam" id="PF01556">
    <property type="entry name" value="DnaJ_C"/>
    <property type="match status" value="1"/>
</dbReference>
<dbReference type="PROSITE" id="PS50076">
    <property type="entry name" value="DNAJ_2"/>
    <property type="match status" value="1"/>
</dbReference>
<dbReference type="InterPro" id="IPR008971">
    <property type="entry name" value="HSP40/DnaJ_pept-bd"/>
</dbReference>
<reference evidence="2 3" key="1">
    <citation type="journal article" date="2008" name="Nature">
        <title>The Phaeodactylum genome reveals the evolutionary history of diatom genomes.</title>
        <authorList>
            <person name="Bowler C."/>
            <person name="Allen A.E."/>
            <person name="Badger J.H."/>
            <person name="Grimwood J."/>
            <person name="Jabbari K."/>
            <person name="Kuo A."/>
            <person name="Maheswari U."/>
            <person name="Martens C."/>
            <person name="Maumus F."/>
            <person name="Otillar R.P."/>
            <person name="Rayko E."/>
            <person name="Salamov A."/>
            <person name="Vandepoele K."/>
            <person name="Beszteri B."/>
            <person name="Gruber A."/>
            <person name="Heijde M."/>
            <person name="Katinka M."/>
            <person name="Mock T."/>
            <person name="Valentin K."/>
            <person name="Verret F."/>
            <person name="Berges J.A."/>
            <person name="Brownlee C."/>
            <person name="Cadoret J.P."/>
            <person name="Chiovitti A."/>
            <person name="Choi C.J."/>
            <person name="Coesel S."/>
            <person name="De Martino A."/>
            <person name="Detter J.C."/>
            <person name="Durkin C."/>
            <person name="Falciatore A."/>
            <person name="Fournet J."/>
            <person name="Haruta M."/>
            <person name="Huysman M.J."/>
            <person name="Jenkins B.D."/>
            <person name="Jiroutova K."/>
            <person name="Jorgensen R.E."/>
            <person name="Joubert Y."/>
            <person name="Kaplan A."/>
            <person name="Kroger N."/>
            <person name="Kroth P.G."/>
            <person name="La Roche J."/>
            <person name="Lindquist E."/>
            <person name="Lommer M."/>
            <person name="Martin-Jezequel V."/>
            <person name="Lopez P.J."/>
            <person name="Lucas S."/>
            <person name="Mangogna M."/>
            <person name="McGinnis K."/>
            <person name="Medlin L.K."/>
            <person name="Montsant A."/>
            <person name="Oudot-Le Secq M.P."/>
            <person name="Napoli C."/>
            <person name="Obornik M."/>
            <person name="Parker M.S."/>
            <person name="Petit J.L."/>
            <person name="Porcel B.M."/>
            <person name="Poulsen N."/>
            <person name="Robison M."/>
            <person name="Rychlewski L."/>
            <person name="Rynearson T.A."/>
            <person name="Schmutz J."/>
            <person name="Shapiro H."/>
            <person name="Siaut M."/>
            <person name="Stanley M."/>
            <person name="Sussman M.R."/>
            <person name="Taylor A.R."/>
            <person name="Vardi A."/>
            <person name="von Dassow P."/>
            <person name="Vyverman W."/>
            <person name="Willis A."/>
            <person name="Wyrwicz L.S."/>
            <person name="Rokhsar D.S."/>
            <person name="Weissenbach J."/>
            <person name="Armbrust E.V."/>
            <person name="Green B.R."/>
            <person name="Van de Peer Y."/>
            <person name="Grigoriev I.V."/>
        </authorList>
    </citation>
    <scope>NUCLEOTIDE SEQUENCE [LARGE SCALE GENOMIC DNA]</scope>
    <source>
        <strain evidence="2 3">CCAP 1055/1</strain>
    </source>
</reference>
<evidence type="ECO:0000313" key="2">
    <source>
        <dbReference type="EMBL" id="EEC50724.1"/>
    </source>
</evidence>